<evidence type="ECO:0000256" key="6">
    <source>
        <dbReference type="ARBA" id="ARBA00022989"/>
    </source>
</evidence>
<gene>
    <name evidence="9" type="ORF">BRLA_c026120</name>
</gene>
<comment type="subcellular location">
    <subcellularLocation>
        <location evidence="1">Cell membrane</location>
        <topology evidence="1">Multi-pass membrane protein</topology>
    </subcellularLocation>
</comment>
<evidence type="ECO:0000256" key="3">
    <source>
        <dbReference type="ARBA" id="ARBA00022448"/>
    </source>
</evidence>
<protein>
    <submittedName>
        <fullName evidence="9">ABC-type Fe3+-siderophore transport system, permease</fullName>
    </submittedName>
</protein>
<feature type="transmembrane region" description="Helical" evidence="8">
    <location>
        <begin position="268"/>
        <end position="297"/>
    </location>
</feature>
<evidence type="ECO:0000256" key="1">
    <source>
        <dbReference type="ARBA" id="ARBA00004651"/>
    </source>
</evidence>
<dbReference type="SUPFAM" id="SSF81345">
    <property type="entry name" value="ABC transporter involved in vitamin B12 uptake, BtuC"/>
    <property type="match status" value="1"/>
</dbReference>
<dbReference type="Pfam" id="PF01032">
    <property type="entry name" value="FecCD"/>
    <property type="match status" value="1"/>
</dbReference>
<sequence length="365" mass="39169">MQQTATTAPRSVNSIGTQYTKNWIAKLMGSGVVLFLSLTVAIMLGPVQIDPVTVWKVIGSHVPFVQQWVGTDVSNAQMHIVWDIRLPRVLLSAVVGAGLSIVGIAIQALIRNPLADPYILGVSSGASVGATAVLLFGSLGVFGSYALSLAAFLGALASVILVFLLSLVGGRVQLIRLLLAGIAVSIMLSALTSFFIMLAPRAESLSSVLYWMMGSFTRAKWESLVLPTIAVLSFFIFLWVNARNLNLLILGEETSTLLGLHPENMRKILLITISLVTGLLVAVSGSIGFVGLMLPHIFRLWVGSDHRRLIPLCACGGAIFMIWADVLARLIIAPEELPIGIVTALCGGPFFIWMLRRRAYTFGGS</sequence>
<keyword evidence="6 8" id="KW-1133">Transmembrane helix</keyword>
<feature type="transmembrane region" description="Helical" evidence="8">
    <location>
        <begin position="89"/>
        <end position="110"/>
    </location>
</feature>
<accession>A0A075R665</accession>
<keyword evidence="4" id="KW-1003">Cell membrane</keyword>
<organism evidence="9 10">
    <name type="scientific">Brevibacillus laterosporus LMG 15441</name>
    <dbReference type="NCBI Taxonomy" id="1042163"/>
    <lineage>
        <taxon>Bacteria</taxon>
        <taxon>Bacillati</taxon>
        <taxon>Bacillota</taxon>
        <taxon>Bacilli</taxon>
        <taxon>Bacillales</taxon>
        <taxon>Paenibacillaceae</taxon>
        <taxon>Brevibacillus</taxon>
    </lineage>
</organism>
<evidence type="ECO:0000313" key="9">
    <source>
        <dbReference type="EMBL" id="AIG26931.1"/>
    </source>
</evidence>
<evidence type="ECO:0000256" key="5">
    <source>
        <dbReference type="ARBA" id="ARBA00022692"/>
    </source>
</evidence>
<dbReference type="GO" id="GO:0033214">
    <property type="term" value="P:siderophore-iron import into cell"/>
    <property type="evidence" value="ECO:0007669"/>
    <property type="project" value="TreeGrafter"/>
</dbReference>
<feature type="transmembrane region" description="Helical" evidence="8">
    <location>
        <begin position="23"/>
        <end position="44"/>
    </location>
</feature>
<feature type="transmembrane region" description="Helical" evidence="8">
    <location>
        <begin position="221"/>
        <end position="240"/>
    </location>
</feature>
<dbReference type="HOGENOM" id="CLU_013016_0_3_9"/>
<keyword evidence="5 8" id="KW-0812">Transmembrane</keyword>
<dbReference type="GO" id="GO:0005886">
    <property type="term" value="C:plasma membrane"/>
    <property type="evidence" value="ECO:0007669"/>
    <property type="project" value="UniProtKB-SubCell"/>
</dbReference>
<feature type="transmembrane region" description="Helical" evidence="8">
    <location>
        <begin position="337"/>
        <end position="355"/>
    </location>
</feature>
<dbReference type="GO" id="GO:0022857">
    <property type="term" value="F:transmembrane transporter activity"/>
    <property type="evidence" value="ECO:0007669"/>
    <property type="project" value="InterPro"/>
</dbReference>
<evidence type="ECO:0000256" key="8">
    <source>
        <dbReference type="SAM" id="Phobius"/>
    </source>
</evidence>
<feature type="transmembrane region" description="Helical" evidence="8">
    <location>
        <begin position="174"/>
        <end position="200"/>
    </location>
</feature>
<feature type="transmembrane region" description="Helical" evidence="8">
    <location>
        <begin position="309"/>
        <end position="331"/>
    </location>
</feature>
<evidence type="ECO:0000256" key="7">
    <source>
        <dbReference type="ARBA" id="ARBA00023136"/>
    </source>
</evidence>
<dbReference type="PANTHER" id="PTHR30472:SF67">
    <property type="entry name" value="PERMEASE OF ABC TRANSPORTER-RELATED"/>
    <property type="match status" value="1"/>
</dbReference>
<dbReference type="eggNOG" id="COG0609">
    <property type="taxonomic scope" value="Bacteria"/>
</dbReference>
<feature type="transmembrane region" description="Helical" evidence="8">
    <location>
        <begin position="149"/>
        <end position="168"/>
    </location>
</feature>
<dbReference type="RefSeq" id="WP_003336256.1">
    <property type="nucleotide sequence ID" value="NZ_CP007806.1"/>
</dbReference>
<keyword evidence="3" id="KW-0813">Transport</keyword>
<keyword evidence="7 8" id="KW-0472">Membrane</keyword>
<dbReference type="AlphaFoldDB" id="A0A075R665"/>
<dbReference type="STRING" id="1042163.BRLA_c026120"/>
<dbReference type="PANTHER" id="PTHR30472">
    <property type="entry name" value="FERRIC ENTEROBACTIN TRANSPORT SYSTEM PERMEASE PROTEIN"/>
    <property type="match status" value="1"/>
</dbReference>
<dbReference type="EMBL" id="CP007806">
    <property type="protein sequence ID" value="AIG26931.1"/>
    <property type="molecule type" value="Genomic_DNA"/>
</dbReference>
<dbReference type="CDD" id="cd06550">
    <property type="entry name" value="TM_ABC_iron-siderophores_like"/>
    <property type="match status" value="1"/>
</dbReference>
<evidence type="ECO:0000256" key="4">
    <source>
        <dbReference type="ARBA" id="ARBA00022475"/>
    </source>
</evidence>
<dbReference type="Gene3D" id="1.10.3470.10">
    <property type="entry name" value="ABC transporter involved in vitamin B12 uptake, BtuC"/>
    <property type="match status" value="1"/>
</dbReference>
<feature type="transmembrane region" description="Helical" evidence="8">
    <location>
        <begin position="122"/>
        <end position="142"/>
    </location>
</feature>
<dbReference type="Proteomes" id="UP000005850">
    <property type="component" value="Chromosome"/>
</dbReference>
<reference evidence="9 10" key="1">
    <citation type="journal article" date="2011" name="J. Bacteriol.">
        <title>Genome sequence of Brevibacillus laterosporus LMG 15441, a pathogen of invertebrates.</title>
        <authorList>
            <person name="Djukic M."/>
            <person name="Poehlein A."/>
            <person name="Thurmer A."/>
            <person name="Daniel R."/>
        </authorList>
    </citation>
    <scope>NUCLEOTIDE SEQUENCE [LARGE SCALE GENOMIC DNA]</scope>
    <source>
        <strain evidence="9 10">LMG 15441</strain>
    </source>
</reference>
<keyword evidence="10" id="KW-1185">Reference proteome</keyword>
<name>A0A075R665_BRELA</name>
<evidence type="ECO:0000256" key="2">
    <source>
        <dbReference type="ARBA" id="ARBA00007935"/>
    </source>
</evidence>
<evidence type="ECO:0000313" key="10">
    <source>
        <dbReference type="Proteomes" id="UP000005850"/>
    </source>
</evidence>
<comment type="similarity">
    <text evidence="2">Belongs to the binding-protein-dependent transport system permease family. FecCD subfamily.</text>
</comment>
<proteinExistence type="inferred from homology"/>
<dbReference type="InterPro" id="IPR000522">
    <property type="entry name" value="ABC_transptr_permease_BtuC"/>
</dbReference>
<dbReference type="InterPro" id="IPR037294">
    <property type="entry name" value="ABC_BtuC-like"/>
</dbReference>
<dbReference type="KEGG" id="blr:BRLA_c026120"/>
<dbReference type="FunFam" id="1.10.3470.10:FF:000001">
    <property type="entry name" value="Vitamin B12 ABC transporter permease BtuC"/>
    <property type="match status" value="1"/>
</dbReference>